<keyword evidence="3" id="KW-1185">Reference proteome</keyword>
<accession>A0A2A6C143</accession>
<protein>
    <submittedName>
        <fullName evidence="2">Uncharacterized protein</fullName>
    </submittedName>
</protein>
<evidence type="ECO:0000313" key="2">
    <source>
        <dbReference type="EnsemblMetazoa" id="PPA29098.1"/>
    </source>
</evidence>
<reference evidence="3" key="1">
    <citation type="journal article" date="2008" name="Nat. Genet.">
        <title>The Pristionchus pacificus genome provides a unique perspective on nematode lifestyle and parasitism.</title>
        <authorList>
            <person name="Dieterich C."/>
            <person name="Clifton S.W."/>
            <person name="Schuster L.N."/>
            <person name="Chinwalla A."/>
            <person name="Delehaunty K."/>
            <person name="Dinkelacker I."/>
            <person name="Fulton L."/>
            <person name="Fulton R."/>
            <person name="Godfrey J."/>
            <person name="Minx P."/>
            <person name="Mitreva M."/>
            <person name="Roeseler W."/>
            <person name="Tian H."/>
            <person name="Witte H."/>
            <person name="Yang S.P."/>
            <person name="Wilson R.K."/>
            <person name="Sommer R.J."/>
        </authorList>
    </citation>
    <scope>NUCLEOTIDE SEQUENCE [LARGE SCALE GENOMIC DNA]</scope>
    <source>
        <strain evidence="3">PS312</strain>
    </source>
</reference>
<sequence>MMTLQQQQQQPPTGTYLLPSSPSSQLDDAVLLAEQSARLHNGLCSSGGCEWCVRRARVATRLRDLCDDFDRAYFGGGRGDEQKEEEQEQEREEPSLVASAFTKLYTAIFTRFFS</sequence>
<organism evidence="2 3">
    <name type="scientific">Pristionchus pacificus</name>
    <name type="common">Parasitic nematode worm</name>
    <dbReference type="NCBI Taxonomy" id="54126"/>
    <lineage>
        <taxon>Eukaryota</taxon>
        <taxon>Metazoa</taxon>
        <taxon>Ecdysozoa</taxon>
        <taxon>Nematoda</taxon>
        <taxon>Chromadorea</taxon>
        <taxon>Rhabditida</taxon>
        <taxon>Rhabditina</taxon>
        <taxon>Diplogasteromorpha</taxon>
        <taxon>Diplogasteroidea</taxon>
        <taxon>Neodiplogasteridae</taxon>
        <taxon>Pristionchus</taxon>
    </lineage>
</organism>
<reference evidence="2" key="2">
    <citation type="submission" date="2022-06" db="UniProtKB">
        <authorList>
            <consortium name="EnsemblMetazoa"/>
        </authorList>
    </citation>
    <scope>IDENTIFICATION</scope>
    <source>
        <strain evidence="2">PS312</strain>
    </source>
</reference>
<name>A0A2A6C143_PRIPA</name>
<evidence type="ECO:0000313" key="3">
    <source>
        <dbReference type="Proteomes" id="UP000005239"/>
    </source>
</evidence>
<dbReference type="AlphaFoldDB" id="A0A2A6C143"/>
<gene>
    <name evidence="2" type="primary">WBGene00118652</name>
</gene>
<feature type="compositionally biased region" description="Acidic residues" evidence="1">
    <location>
        <begin position="82"/>
        <end position="91"/>
    </location>
</feature>
<feature type="compositionally biased region" description="Low complexity" evidence="1">
    <location>
        <begin position="1"/>
        <end position="10"/>
    </location>
</feature>
<feature type="region of interest" description="Disordered" evidence="1">
    <location>
        <begin position="1"/>
        <end position="23"/>
    </location>
</feature>
<proteinExistence type="predicted"/>
<dbReference type="EnsemblMetazoa" id="PPA29098.1">
    <property type="protein sequence ID" value="PPA29098.1"/>
    <property type="gene ID" value="WBGene00118652"/>
</dbReference>
<evidence type="ECO:0000256" key="1">
    <source>
        <dbReference type="SAM" id="MobiDB-lite"/>
    </source>
</evidence>
<feature type="region of interest" description="Disordered" evidence="1">
    <location>
        <begin position="76"/>
        <end position="95"/>
    </location>
</feature>
<accession>A0A8R1YN34</accession>
<dbReference type="Proteomes" id="UP000005239">
    <property type="component" value="Unassembled WGS sequence"/>
</dbReference>